<organism evidence="3 4">
    <name type="scientific">Deinococcus antarcticus</name>
    <dbReference type="NCBI Taxonomy" id="1298767"/>
    <lineage>
        <taxon>Bacteria</taxon>
        <taxon>Thermotogati</taxon>
        <taxon>Deinococcota</taxon>
        <taxon>Deinococci</taxon>
        <taxon>Deinococcales</taxon>
        <taxon>Deinococcaceae</taxon>
        <taxon>Deinococcus</taxon>
    </lineage>
</organism>
<evidence type="ECO:0000313" key="3">
    <source>
        <dbReference type="EMBL" id="MFC3859777.1"/>
    </source>
</evidence>
<dbReference type="GO" id="GO:0016757">
    <property type="term" value="F:glycosyltransferase activity"/>
    <property type="evidence" value="ECO:0007669"/>
    <property type="project" value="UniProtKB-KW"/>
</dbReference>
<dbReference type="Pfam" id="PF13439">
    <property type="entry name" value="Glyco_transf_4"/>
    <property type="match status" value="1"/>
</dbReference>
<name>A0ABV8A291_9DEIO</name>
<feature type="domain" description="Glycosyltransferase subfamily 4-like N-terminal" evidence="2">
    <location>
        <begin position="13"/>
        <end position="166"/>
    </location>
</feature>
<feature type="domain" description="Glycosyl transferase family 1" evidence="1">
    <location>
        <begin position="178"/>
        <end position="329"/>
    </location>
</feature>
<evidence type="ECO:0000259" key="1">
    <source>
        <dbReference type="Pfam" id="PF00534"/>
    </source>
</evidence>
<proteinExistence type="predicted"/>
<evidence type="ECO:0000313" key="4">
    <source>
        <dbReference type="Proteomes" id="UP001595748"/>
    </source>
</evidence>
<keyword evidence="4" id="KW-1185">Reference proteome</keyword>
<dbReference type="Pfam" id="PF00534">
    <property type="entry name" value="Glycos_transf_1"/>
    <property type="match status" value="1"/>
</dbReference>
<sequence length="355" mass="40316">MRIVHVIPSLALGGAERILVSLACEQKKLGKEVAVISIFGVSDSYLQRELESYGIPIYGLFRKTTQRLLITKECLQILLKLNPSVIHCHLQSVKYIILYSLIKHPVLIYTIHGEPSNDSRGFNKIVNQISIILGMKIIAVSKYVASQAENYYRLNKIQVIYNSHDINYNDPIERFKRDDIINIISVARFHLPKRQDLAILAMQSLAEKTTKFSLTFVGDGPERRRAEELVKNLKLEKYIKFVGNSSNVSDFLKDSDIFLHITESEALSVAIQEAMHFGLPIIASQVGGIPELVKDGENGFLINDNEVESISERLFYLIDNPELMEKMSEVSFNKSKEFSVKKMATEYIGIYGKDR</sequence>
<gene>
    <name evidence="3" type="ORF">ACFOPQ_03240</name>
</gene>
<dbReference type="PANTHER" id="PTHR12526">
    <property type="entry name" value="GLYCOSYLTRANSFERASE"/>
    <property type="match status" value="1"/>
</dbReference>
<reference evidence="4" key="1">
    <citation type="journal article" date="2019" name="Int. J. Syst. Evol. Microbiol.">
        <title>The Global Catalogue of Microorganisms (GCM) 10K type strain sequencing project: providing services to taxonomists for standard genome sequencing and annotation.</title>
        <authorList>
            <consortium name="The Broad Institute Genomics Platform"/>
            <consortium name="The Broad Institute Genome Sequencing Center for Infectious Disease"/>
            <person name="Wu L."/>
            <person name="Ma J."/>
        </authorList>
    </citation>
    <scope>NUCLEOTIDE SEQUENCE [LARGE SCALE GENOMIC DNA]</scope>
    <source>
        <strain evidence="4">CCTCC AB 2013263</strain>
    </source>
</reference>
<dbReference type="EMBL" id="JBHRZF010000028">
    <property type="protein sequence ID" value="MFC3859777.1"/>
    <property type="molecule type" value="Genomic_DNA"/>
</dbReference>
<dbReference type="Gene3D" id="3.40.50.2000">
    <property type="entry name" value="Glycogen Phosphorylase B"/>
    <property type="match status" value="2"/>
</dbReference>
<dbReference type="RefSeq" id="WP_380075938.1">
    <property type="nucleotide sequence ID" value="NZ_JBHRZF010000028.1"/>
</dbReference>
<dbReference type="SUPFAM" id="SSF53756">
    <property type="entry name" value="UDP-Glycosyltransferase/glycogen phosphorylase"/>
    <property type="match status" value="1"/>
</dbReference>
<keyword evidence="3" id="KW-0328">Glycosyltransferase</keyword>
<dbReference type="EC" id="2.4.-.-" evidence="3"/>
<comment type="caution">
    <text evidence="3">The sequence shown here is derived from an EMBL/GenBank/DDBJ whole genome shotgun (WGS) entry which is preliminary data.</text>
</comment>
<protein>
    <submittedName>
        <fullName evidence="3">Glycosyltransferase</fullName>
        <ecNumber evidence="3">2.4.-.-</ecNumber>
    </submittedName>
</protein>
<dbReference type="InterPro" id="IPR028098">
    <property type="entry name" value="Glyco_trans_4-like_N"/>
</dbReference>
<keyword evidence="3" id="KW-0808">Transferase</keyword>
<accession>A0ABV8A291</accession>
<dbReference type="InterPro" id="IPR001296">
    <property type="entry name" value="Glyco_trans_1"/>
</dbReference>
<evidence type="ECO:0000259" key="2">
    <source>
        <dbReference type="Pfam" id="PF13439"/>
    </source>
</evidence>
<dbReference type="Proteomes" id="UP001595748">
    <property type="component" value="Unassembled WGS sequence"/>
</dbReference>